<dbReference type="InterPro" id="IPR007138">
    <property type="entry name" value="ABM_dom"/>
</dbReference>
<dbReference type="InterPro" id="IPR050744">
    <property type="entry name" value="AI-2_Isomerase_LsrG"/>
</dbReference>
<dbReference type="InterPro" id="IPR011008">
    <property type="entry name" value="Dimeric_a/b-barrel"/>
</dbReference>
<reference evidence="2" key="1">
    <citation type="submission" date="2020-05" db="EMBL/GenBank/DDBJ databases">
        <authorList>
            <person name="Chiriac C."/>
            <person name="Salcher M."/>
            <person name="Ghai R."/>
            <person name="Kavagutti S V."/>
        </authorList>
    </citation>
    <scope>NUCLEOTIDE SEQUENCE</scope>
</reference>
<dbReference type="SUPFAM" id="SSF54909">
    <property type="entry name" value="Dimeric alpha+beta barrel"/>
    <property type="match status" value="1"/>
</dbReference>
<evidence type="ECO:0000259" key="1">
    <source>
        <dbReference type="PROSITE" id="PS51725"/>
    </source>
</evidence>
<evidence type="ECO:0000313" key="2">
    <source>
        <dbReference type="EMBL" id="CAB4566062.1"/>
    </source>
</evidence>
<dbReference type="GO" id="GO:0003824">
    <property type="term" value="F:catalytic activity"/>
    <property type="evidence" value="ECO:0007669"/>
    <property type="project" value="TreeGrafter"/>
</dbReference>
<name>A0A6J6DPK4_9ZZZZ</name>
<dbReference type="EMBL" id="CAEZTL010000026">
    <property type="protein sequence ID" value="CAB4566062.1"/>
    <property type="molecule type" value="Genomic_DNA"/>
</dbReference>
<proteinExistence type="predicted"/>
<organism evidence="2">
    <name type="scientific">freshwater metagenome</name>
    <dbReference type="NCBI Taxonomy" id="449393"/>
    <lineage>
        <taxon>unclassified sequences</taxon>
        <taxon>metagenomes</taxon>
        <taxon>ecological metagenomes</taxon>
    </lineage>
</organism>
<gene>
    <name evidence="2" type="ORF">UFOPK1683_00411</name>
</gene>
<accession>A0A6J6DPK4</accession>
<dbReference type="PANTHER" id="PTHR33336:SF15">
    <property type="entry name" value="ABM DOMAIN-CONTAINING PROTEIN"/>
    <property type="match status" value="1"/>
</dbReference>
<dbReference type="PANTHER" id="PTHR33336">
    <property type="entry name" value="QUINOL MONOOXYGENASE YGIN-RELATED"/>
    <property type="match status" value="1"/>
</dbReference>
<dbReference type="Gene3D" id="3.30.70.100">
    <property type="match status" value="1"/>
</dbReference>
<dbReference type="AlphaFoldDB" id="A0A6J6DPK4"/>
<dbReference type="Pfam" id="PF03992">
    <property type="entry name" value="ABM"/>
    <property type="match status" value="1"/>
</dbReference>
<protein>
    <submittedName>
        <fullName evidence="2">Unannotated protein</fullName>
    </submittedName>
</protein>
<dbReference type="PROSITE" id="PS51725">
    <property type="entry name" value="ABM"/>
    <property type="match status" value="1"/>
</dbReference>
<feature type="domain" description="ABM" evidence="1">
    <location>
        <begin position="5"/>
        <end position="93"/>
    </location>
</feature>
<sequence>MSETLYICVKFTAKDGCKEELRSRLLEMVEITVKEDGCLFYDLHVDRDDDSVFYYFEGWENKDLHALHAAAPHVAALFADLPRLTTEGGRLEFMHKISPNYK</sequence>